<dbReference type="OrthoDB" id="5553476at2759"/>
<dbReference type="GO" id="GO:0046132">
    <property type="term" value="P:pyrimidine ribonucleoside biosynthetic process"/>
    <property type="evidence" value="ECO:0007669"/>
    <property type="project" value="TreeGrafter"/>
</dbReference>
<evidence type="ECO:0000256" key="8">
    <source>
        <dbReference type="ARBA" id="ARBA00022679"/>
    </source>
</evidence>
<proteinExistence type="inferred from homology"/>
<protein>
    <recommendedName>
        <fullName evidence="6">Orotate phosphoribosyltransferase</fullName>
        <ecNumber evidence="5">2.4.2.10</ecNumber>
    </recommendedName>
</protein>
<evidence type="ECO:0000259" key="11">
    <source>
        <dbReference type="Pfam" id="PF00156"/>
    </source>
</evidence>
<comment type="subunit">
    <text evidence="4">Homodimer.</text>
</comment>
<dbReference type="PANTHER" id="PTHR46683">
    <property type="entry name" value="OROTATE PHOSPHORIBOSYLTRANSFERASE 1-RELATED"/>
    <property type="match status" value="1"/>
</dbReference>
<evidence type="ECO:0000256" key="3">
    <source>
        <dbReference type="ARBA" id="ARBA00006340"/>
    </source>
</evidence>
<evidence type="ECO:0000313" key="12">
    <source>
        <dbReference type="EMBL" id="RPA80278.1"/>
    </source>
</evidence>
<evidence type="ECO:0000256" key="2">
    <source>
        <dbReference type="ARBA" id="ARBA00004889"/>
    </source>
</evidence>
<name>A0A3N4I6G5_ASCIM</name>
<organism evidence="12 13">
    <name type="scientific">Ascobolus immersus RN42</name>
    <dbReference type="NCBI Taxonomy" id="1160509"/>
    <lineage>
        <taxon>Eukaryota</taxon>
        <taxon>Fungi</taxon>
        <taxon>Dikarya</taxon>
        <taxon>Ascomycota</taxon>
        <taxon>Pezizomycotina</taxon>
        <taxon>Pezizomycetes</taxon>
        <taxon>Pezizales</taxon>
        <taxon>Ascobolaceae</taxon>
        <taxon>Ascobolus</taxon>
    </lineage>
</organism>
<dbReference type="SUPFAM" id="SSF53271">
    <property type="entry name" value="PRTase-like"/>
    <property type="match status" value="1"/>
</dbReference>
<dbReference type="GO" id="GO:0044205">
    <property type="term" value="P:'de novo' UMP biosynthetic process"/>
    <property type="evidence" value="ECO:0007669"/>
    <property type="project" value="UniProtKB-UniPathway"/>
</dbReference>
<dbReference type="EC" id="2.4.2.10" evidence="5"/>
<keyword evidence="9" id="KW-0665">Pyrimidine biosynthesis</keyword>
<dbReference type="Pfam" id="PF00156">
    <property type="entry name" value="Pribosyltran"/>
    <property type="match status" value="1"/>
</dbReference>
<evidence type="ECO:0000313" key="13">
    <source>
        <dbReference type="Proteomes" id="UP000275078"/>
    </source>
</evidence>
<dbReference type="Proteomes" id="UP000275078">
    <property type="component" value="Unassembled WGS sequence"/>
</dbReference>
<evidence type="ECO:0000256" key="1">
    <source>
        <dbReference type="ARBA" id="ARBA00003769"/>
    </source>
</evidence>
<evidence type="ECO:0000256" key="7">
    <source>
        <dbReference type="ARBA" id="ARBA00022676"/>
    </source>
</evidence>
<evidence type="ECO:0000256" key="9">
    <source>
        <dbReference type="ARBA" id="ARBA00022975"/>
    </source>
</evidence>
<dbReference type="PANTHER" id="PTHR46683:SF1">
    <property type="entry name" value="OROTATE PHOSPHORIBOSYLTRANSFERASE 1-RELATED"/>
    <property type="match status" value="1"/>
</dbReference>
<dbReference type="EMBL" id="ML119690">
    <property type="protein sequence ID" value="RPA80278.1"/>
    <property type="molecule type" value="Genomic_DNA"/>
</dbReference>
<dbReference type="STRING" id="1160509.A0A3N4I6G5"/>
<dbReference type="UniPathway" id="UPA00070">
    <property type="reaction ID" value="UER00119"/>
</dbReference>
<comment type="similarity">
    <text evidence="3">Belongs to the purine/pyrimidine phosphoribosyltransferase family. PyrE subfamily.</text>
</comment>
<keyword evidence="8 12" id="KW-0808">Transferase</keyword>
<dbReference type="GO" id="GO:0006207">
    <property type="term" value="P:'de novo' pyrimidine nucleobase biosynthetic process"/>
    <property type="evidence" value="ECO:0007669"/>
    <property type="project" value="TreeGrafter"/>
</dbReference>
<comment type="pathway">
    <text evidence="2">Pyrimidine metabolism; UMP biosynthesis via de novo pathway; UMP from orotate: step 1/2.</text>
</comment>
<comment type="catalytic activity">
    <reaction evidence="10">
        <text>orotidine 5'-phosphate + diphosphate = orotate + 5-phospho-alpha-D-ribose 1-diphosphate</text>
        <dbReference type="Rhea" id="RHEA:10380"/>
        <dbReference type="ChEBI" id="CHEBI:30839"/>
        <dbReference type="ChEBI" id="CHEBI:33019"/>
        <dbReference type="ChEBI" id="CHEBI:57538"/>
        <dbReference type="ChEBI" id="CHEBI:58017"/>
        <dbReference type="EC" id="2.4.2.10"/>
    </reaction>
</comment>
<evidence type="ECO:0000256" key="6">
    <source>
        <dbReference type="ARBA" id="ARBA00014769"/>
    </source>
</evidence>
<reference evidence="12 13" key="1">
    <citation type="journal article" date="2018" name="Nat. Ecol. Evol.">
        <title>Pezizomycetes genomes reveal the molecular basis of ectomycorrhizal truffle lifestyle.</title>
        <authorList>
            <person name="Murat C."/>
            <person name="Payen T."/>
            <person name="Noel B."/>
            <person name="Kuo A."/>
            <person name="Morin E."/>
            <person name="Chen J."/>
            <person name="Kohler A."/>
            <person name="Krizsan K."/>
            <person name="Balestrini R."/>
            <person name="Da Silva C."/>
            <person name="Montanini B."/>
            <person name="Hainaut M."/>
            <person name="Levati E."/>
            <person name="Barry K.W."/>
            <person name="Belfiori B."/>
            <person name="Cichocki N."/>
            <person name="Clum A."/>
            <person name="Dockter R.B."/>
            <person name="Fauchery L."/>
            <person name="Guy J."/>
            <person name="Iotti M."/>
            <person name="Le Tacon F."/>
            <person name="Lindquist E.A."/>
            <person name="Lipzen A."/>
            <person name="Malagnac F."/>
            <person name="Mello A."/>
            <person name="Molinier V."/>
            <person name="Miyauchi S."/>
            <person name="Poulain J."/>
            <person name="Riccioni C."/>
            <person name="Rubini A."/>
            <person name="Sitrit Y."/>
            <person name="Splivallo R."/>
            <person name="Traeger S."/>
            <person name="Wang M."/>
            <person name="Zifcakova L."/>
            <person name="Wipf D."/>
            <person name="Zambonelli A."/>
            <person name="Paolocci F."/>
            <person name="Nowrousian M."/>
            <person name="Ottonello S."/>
            <person name="Baldrian P."/>
            <person name="Spatafora J.W."/>
            <person name="Henrissat B."/>
            <person name="Nagy L.G."/>
            <person name="Aury J.M."/>
            <person name="Wincker P."/>
            <person name="Grigoriev I.V."/>
            <person name="Bonfante P."/>
            <person name="Martin F.M."/>
        </authorList>
    </citation>
    <scope>NUCLEOTIDE SEQUENCE [LARGE SCALE GENOMIC DNA]</scope>
    <source>
        <strain evidence="12 13">RN42</strain>
    </source>
</reference>
<dbReference type="InterPro" id="IPR000836">
    <property type="entry name" value="PRTase_dom"/>
</dbReference>
<accession>A0A3N4I6G5</accession>
<dbReference type="Gene3D" id="3.40.50.2020">
    <property type="match status" value="1"/>
</dbReference>
<dbReference type="HAMAP" id="MF_01208">
    <property type="entry name" value="PyrE"/>
    <property type="match status" value="1"/>
</dbReference>
<dbReference type="GO" id="GO:0004588">
    <property type="term" value="F:orotate phosphoribosyltransferase activity"/>
    <property type="evidence" value="ECO:0007669"/>
    <property type="project" value="UniProtKB-EC"/>
</dbReference>
<dbReference type="FunFam" id="3.40.50.2020:FF:000008">
    <property type="entry name" value="Orotate phosphoribosyltransferase"/>
    <property type="match status" value="1"/>
</dbReference>
<keyword evidence="7 12" id="KW-0328">Glycosyltransferase</keyword>
<gene>
    <name evidence="12" type="ORF">BJ508DRAFT_210473</name>
</gene>
<dbReference type="CDD" id="cd06223">
    <property type="entry name" value="PRTases_typeI"/>
    <property type="match status" value="1"/>
</dbReference>
<sequence length="227" mass="24830">MTSALPPYKQAFLETCIKAQILTFGEFTLKSGRKSPYFFQAGNFSSTHLLSAITTAYAETLTTNPVPEFDVLFGPAYKGIPLASGTALKLYELAPEKYAHVGYAFNRKEAKAHGEGGNMVGMSMKGKRVLVVDDVMTAGTAMREAVEIIKREGGVLVGVVVCLDRMEMKVLPEEGGSGLSTVQEIERELEVPVYSILTLDDLISGVDDQEKVAKMEEYRKVYAAKKQ</sequence>
<dbReference type="InterPro" id="IPR023031">
    <property type="entry name" value="OPRT"/>
</dbReference>
<dbReference type="AlphaFoldDB" id="A0A3N4I6G5"/>
<dbReference type="InterPro" id="IPR029057">
    <property type="entry name" value="PRTase-like"/>
</dbReference>
<dbReference type="InterPro" id="IPR004467">
    <property type="entry name" value="Or_phspho_trans_dom"/>
</dbReference>
<dbReference type="NCBIfam" id="TIGR00336">
    <property type="entry name" value="pyrE"/>
    <property type="match status" value="1"/>
</dbReference>
<comment type="function">
    <text evidence="1">Catalyzes the transfer of a ribosyl phosphate group from 5-phosphoribose 1-diphosphate to orotate, leading to the formation of orotidine monophosphate (OMP).</text>
</comment>
<evidence type="ECO:0000256" key="5">
    <source>
        <dbReference type="ARBA" id="ARBA00011971"/>
    </source>
</evidence>
<dbReference type="GO" id="GO:0005737">
    <property type="term" value="C:cytoplasm"/>
    <property type="evidence" value="ECO:0007669"/>
    <property type="project" value="TreeGrafter"/>
</dbReference>
<evidence type="ECO:0000256" key="4">
    <source>
        <dbReference type="ARBA" id="ARBA00011738"/>
    </source>
</evidence>
<keyword evidence="13" id="KW-1185">Reference proteome</keyword>
<evidence type="ECO:0000256" key="10">
    <source>
        <dbReference type="ARBA" id="ARBA00049126"/>
    </source>
</evidence>
<feature type="domain" description="Phosphoribosyltransferase" evidence="11">
    <location>
        <begin position="68"/>
        <end position="178"/>
    </location>
</feature>